<keyword evidence="3" id="KW-0067">ATP-binding</keyword>
<feature type="domain" description="SEC63" evidence="2">
    <location>
        <begin position="83"/>
        <end position="407"/>
    </location>
</feature>
<evidence type="ECO:0000313" key="3">
    <source>
        <dbReference type="EMBL" id="GFS09815.1"/>
    </source>
</evidence>
<feature type="compositionally biased region" description="Polar residues" evidence="1">
    <location>
        <begin position="609"/>
        <end position="626"/>
    </location>
</feature>
<dbReference type="FunFam" id="1.10.3380.10:FF:000006">
    <property type="entry name" value="probable ATP-dependent DNA helicase HFM1 isoform X1"/>
    <property type="match status" value="1"/>
</dbReference>
<dbReference type="Proteomes" id="UP000762676">
    <property type="component" value="Unassembled WGS sequence"/>
</dbReference>
<dbReference type="AlphaFoldDB" id="A0AAV4IJS6"/>
<evidence type="ECO:0000256" key="1">
    <source>
        <dbReference type="SAM" id="MobiDB-lite"/>
    </source>
</evidence>
<comment type="caution">
    <text evidence="3">The sequence shown here is derived from an EMBL/GenBank/DDBJ whole genome shotgun (WGS) entry which is preliminary data.</text>
</comment>
<dbReference type="PANTHER" id="PTHR47835">
    <property type="entry name" value="HFM1, ATP DEPENDENT DNA HELICASE HOMOLOG"/>
    <property type="match status" value="1"/>
</dbReference>
<feature type="compositionally biased region" description="Low complexity" evidence="1">
    <location>
        <begin position="779"/>
        <end position="797"/>
    </location>
</feature>
<dbReference type="GO" id="GO:0051321">
    <property type="term" value="P:meiotic cell cycle"/>
    <property type="evidence" value="ECO:0007669"/>
    <property type="project" value="UniProtKB-KW"/>
</dbReference>
<dbReference type="PANTHER" id="PTHR47835:SF3">
    <property type="entry name" value="HELICASE FOR MEIOSIS 1"/>
    <property type="match status" value="1"/>
</dbReference>
<feature type="region of interest" description="Disordered" evidence="1">
    <location>
        <begin position="478"/>
        <end position="505"/>
    </location>
</feature>
<dbReference type="InterPro" id="IPR004179">
    <property type="entry name" value="Sec63-dom"/>
</dbReference>
<name>A0AAV4IJS6_9GAST</name>
<evidence type="ECO:0000313" key="4">
    <source>
        <dbReference type="Proteomes" id="UP000762676"/>
    </source>
</evidence>
<keyword evidence="3" id="KW-0347">Helicase</keyword>
<protein>
    <submittedName>
        <fullName evidence="3">HFM1, ATP-dependent DNA helicase homolog</fullName>
    </submittedName>
</protein>
<dbReference type="EMBL" id="BMAT01013304">
    <property type="protein sequence ID" value="GFS09815.1"/>
    <property type="molecule type" value="Genomic_DNA"/>
</dbReference>
<dbReference type="GO" id="GO:0016787">
    <property type="term" value="F:hydrolase activity"/>
    <property type="evidence" value="ECO:0007669"/>
    <property type="project" value="UniProtKB-KW"/>
</dbReference>
<dbReference type="Pfam" id="PF02889">
    <property type="entry name" value="Sec63"/>
    <property type="match status" value="1"/>
</dbReference>
<keyword evidence="3" id="KW-0547">Nucleotide-binding</keyword>
<accession>A0AAV4IJS6</accession>
<keyword evidence="3" id="KW-0378">Hydrolase</keyword>
<feature type="compositionally biased region" description="Low complexity" evidence="1">
    <location>
        <begin position="1057"/>
        <end position="1070"/>
    </location>
</feature>
<feature type="region of interest" description="Disordered" evidence="1">
    <location>
        <begin position="1045"/>
        <end position="1095"/>
    </location>
</feature>
<dbReference type="SUPFAM" id="SSF158702">
    <property type="entry name" value="Sec63 N-terminal domain-like"/>
    <property type="match status" value="1"/>
</dbReference>
<feature type="region of interest" description="Disordered" evidence="1">
    <location>
        <begin position="609"/>
        <end position="648"/>
    </location>
</feature>
<feature type="region of interest" description="Disordered" evidence="1">
    <location>
        <begin position="775"/>
        <end position="797"/>
    </location>
</feature>
<reference evidence="3 4" key="1">
    <citation type="journal article" date="2021" name="Elife">
        <title>Chloroplast acquisition without the gene transfer in kleptoplastic sea slugs, Plakobranchus ocellatus.</title>
        <authorList>
            <person name="Maeda T."/>
            <person name="Takahashi S."/>
            <person name="Yoshida T."/>
            <person name="Shimamura S."/>
            <person name="Takaki Y."/>
            <person name="Nagai Y."/>
            <person name="Toyoda A."/>
            <person name="Suzuki Y."/>
            <person name="Arimoto A."/>
            <person name="Ishii H."/>
            <person name="Satoh N."/>
            <person name="Nishiyama T."/>
            <person name="Hasebe M."/>
            <person name="Maruyama T."/>
            <person name="Minagawa J."/>
            <person name="Obokata J."/>
            <person name="Shigenobu S."/>
        </authorList>
    </citation>
    <scope>NUCLEOTIDE SEQUENCE [LARGE SCALE GENOMIC DNA]</scope>
</reference>
<dbReference type="InterPro" id="IPR052247">
    <property type="entry name" value="Meiotic_Crossover_Helicase"/>
</dbReference>
<keyword evidence="4" id="KW-1185">Reference proteome</keyword>
<gene>
    <name evidence="3" type="ORF">ElyMa_006631800</name>
</gene>
<evidence type="ECO:0000259" key="2">
    <source>
        <dbReference type="SMART" id="SM00973"/>
    </source>
</evidence>
<sequence>MLAWTFRIGILLRSYLKLHSFQSSAKYTTLVNGTQLIESSLHKNLIEHLNAEIVLQTISDMNLVVEWIRQTFLYVRALKNPCFYENGKLMARYCIAFETMKHFGCIDKSQENIAEMIKTIAHCAEFDDVQLRINEKRILNSLNRDKNKETIRFPLPGKIKTKQMKVNCLIQAQLSCLPVQDFSLSQDMAKIFRVGQRVAKCLMEFMYHGNCYSVLLHAVLVYKAFKAKLWFDSRYVARQLEGIGSFYFSQCTRFAFEGRRSYADLIRKLILRSALCQIYFHIVNRHPPFGNQVKEALNKLPRYELSVEQTKCYKPHKCVLVLNVDLLNRSTFETVPSSQITHQSILIIGDADNTIVFKWRIFDAAIFRDGMLSRSVEVNRASEGTKLSISLLSLDTVGLDIQTEYEPVYQEGWFPTYKRSSTSEDQTPASKLKKVMDKAKADISATPSSVLSKSSCNHKCINKLTCGHKCCKSSDLRKRPAAQKMSGVRPESSNKSPKIEKTSYRESKEMKDVLGIFGVQRSGPRLKMSKQMAAPQEQTNCSKPEEVSGHGPNIERPPDLDEFEDNDLSDVIILDDDMLEGGKGSTDFPCISVDSGKAERVEKNYDNFKTTSNTINSHNNKSTPTGHLTEMQHRQHHPPSNVSSESGKYPPQVIQAQKLRNQNVLGNQIAPAENTKLFDYCRKREQNGFSVTSKQKICGRGMWEKEDHLWRQQELESKALSSEDTEEQQAESTLDIEVNGWADLDMFHQSRKSLFRNGRPIHLRDDDFEDDLPSLTNTPELRPLQPLSPLQQPQKHQQMQGSVKARDDADCQWITTNSSDEELCYLVDGGTCPPGGSSYSQSTNIANVDMSGYGRIQDHTSDHVDLHVMSEQDNLLRSSSKVLNCIPRATRSMSASDDQNKNFVFNGSYQTPKAHQEMQRVLVAEDGIPEVKHNLPTSVGSEFRAISNLKDQILSKSVHSSTKPNMSSVHDSIDTLLSEVISLTDSDPLHSASVSSHTQEGKHLQNELYGDACEEAFQHINSVNLYEENVSQPYIGQRNAEITDNFNTDSNFHSKASDIPSKSSASSKQAGPCQDQKQNVKTKSPHSSHRYGHVLAWNKTNGRFGQQVC</sequence>
<organism evidence="3 4">
    <name type="scientific">Elysia marginata</name>
    <dbReference type="NCBI Taxonomy" id="1093978"/>
    <lineage>
        <taxon>Eukaryota</taxon>
        <taxon>Metazoa</taxon>
        <taxon>Spiralia</taxon>
        <taxon>Lophotrochozoa</taxon>
        <taxon>Mollusca</taxon>
        <taxon>Gastropoda</taxon>
        <taxon>Heterobranchia</taxon>
        <taxon>Euthyneura</taxon>
        <taxon>Panpulmonata</taxon>
        <taxon>Sacoglossa</taxon>
        <taxon>Placobranchoidea</taxon>
        <taxon>Plakobranchidae</taxon>
        <taxon>Elysia</taxon>
    </lineage>
</organism>
<dbReference type="GO" id="GO:0043138">
    <property type="term" value="F:3'-5' DNA helicase activity"/>
    <property type="evidence" value="ECO:0007669"/>
    <property type="project" value="UniProtKB-EC"/>
</dbReference>
<dbReference type="Gene3D" id="1.10.3380.10">
    <property type="entry name" value="Sec63 N-terminal domain-like domain"/>
    <property type="match status" value="1"/>
</dbReference>
<feature type="compositionally biased region" description="Basic residues" evidence="1">
    <location>
        <begin position="1083"/>
        <end position="1092"/>
    </location>
</feature>
<feature type="region of interest" description="Disordered" evidence="1">
    <location>
        <begin position="534"/>
        <end position="562"/>
    </location>
</feature>
<proteinExistence type="predicted"/>
<dbReference type="SMART" id="SM00973">
    <property type="entry name" value="Sec63"/>
    <property type="match status" value="1"/>
</dbReference>